<gene>
    <name evidence="2" type="ORF">NT6N_16030</name>
</gene>
<dbReference type="InterPro" id="IPR030895">
    <property type="entry name" value="T5SS_PEPC_rpt"/>
</dbReference>
<evidence type="ECO:0008006" key="3">
    <source>
        <dbReference type="Google" id="ProtNLM"/>
    </source>
</evidence>
<feature type="signal peptide" evidence="1">
    <location>
        <begin position="1"/>
        <end position="20"/>
    </location>
</feature>
<accession>A0AAT9FKU4</accession>
<keyword evidence="1" id="KW-0732">Signal</keyword>
<evidence type="ECO:0000256" key="1">
    <source>
        <dbReference type="SAM" id="SignalP"/>
    </source>
</evidence>
<name>A0AAT9FKU4_9BACT</name>
<organism evidence="2">
    <name type="scientific">Oceaniferula spumae</name>
    <dbReference type="NCBI Taxonomy" id="2979115"/>
    <lineage>
        <taxon>Bacteria</taxon>
        <taxon>Pseudomonadati</taxon>
        <taxon>Verrucomicrobiota</taxon>
        <taxon>Verrucomicrobiia</taxon>
        <taxon>Verrucomicrobiales</taxon>
        <taxon>Verrucomicrobiaceae</taxon>
        <taxon>Oceaniferula</taxon>
    </lineage>
</organism>
<dbReference type="NCBIfam" id="TIGR04393">
    <property type="entry name" value="rpt_T5SS_PEPC"/>
    <property type="match status" value="10"/>
</dbReference>
<reference evidence="2" key="1">
    <citation type="submission" date="2024-07" db="EMBL/GenBank/DDBJ databases">
        <title>Complete genome sequence of Verrucomicrobiaceae bacterium NT6N.</title>
        <authorList>
            <person name="Huang C."/>
            <person name="Takami H."/>
            <person name="Hamasaki K."/>
        </authorList>
    </citation>
    <scope>NUCLEOTIDE SEQUENCE</scope>
    <source>
        <strain evidence="2">NT6N</strain>
    </source>
</reference>
<evidence type="ECO:0000313" key="2">
    <source>
        <dbReference type="EMBL" id="BDS06563.1"/>
    </source>
</evidence>
<protein>
    <recommendedName>
        <fullName evidence="3">Autotransporter domain-containing protein</fullName>
    </recommendedName>
</protein>
<dbReference type="KEGG" id="osu:NT6N_16030"/>
<feature type="chain" id="PRO_5043647390" description="Autotransporter domain-containing protein" evidence="1">
    <location>
        <begin position="21"/>
        <end position="1518"/>
    </location>
</feature>
<dbReference type="EMBL" id="AP026866">
    <property type="protein sequence ID" value="BDS06563.1"/>
    <property type="molecule type" value="Genomic_DNA"/>
</dbReference>
<sequence length="1518" mass="153384">MNLRAISYTLSVVLPLSVHAAIQAIGDTTPTPDNDYWNTGTGFNSTVYVGFNNPGSVIVDGGSSITSHTLYVGENAGVIGDVNVTGAGSVWNIENTLEIGYLGVATFRIGDGGVVNVGSFAGIDVHGVGGSGKLILDGGTLNASNWISDTNEIEGTGVINANGYAGNGFPTSYTFDGSNVFSFLIDNDRSDAITFNLTANPGFVMDRSAVVEGGAVFTIQNATIGNDEILSQSLDVSGAGTELTISESLEVAKAGDGSVEVSGGATLQVDGTTSIDPNGAHTGSILLNNGTFKTELLVGDAIDFSGQGSLELGGVIGSGFSFQFLGSNAGTQLIDNGRGDLVSATLDATNIPAYTGSLSLANGAVLTAVDVTGGRLVGESDQLTLAGSGTSLSISNQLTLGDLGEGAASVLAGTGLDATKLVLGNSEGSQGSLKVEGADALLDVTGSMIVGLSGAGSMSISSGSDADAGLLVLGQNTTATGTANINGGAISTGEFIAGQGGSAIFNIKNDGSLTATNVTLAQSSTASAEVSIDGSDTTFDASEQLIVGDAGAAVLSIGGGATATANEVFVSKKDTGAGSVVISGQGSVLTVDADLNVGSGNVGSVEIADGAVVDIGASTIVYSGSGLTFDMGTLNTKALHADSDVLLGTGTINANGVFGTGYNFTFDGQSEASLQLVNGEGTIDVHLDVSTGLAPLSGNISVLNGGQISSTAGSIGLTPGVLESSSVSGASSSWSISGDLSVGDLADGELLVATGGAMSSNALYLGRHANAEGDLSVEGDGSIFTGSGDLIVAEHGVGRLSVASGGTMGGVLNGYVGLESGSSGIVVLDGNESRLQLNGIFQIGGWGDAQVSITNGASLVHAGVANLSEWASSTARMEVKGEGSVWKAGEINLGRRGTTEIVISEGGVVQSGAVRFSGSRNSESYLTVRDTGSRLVSSQSLVVGNSGYGEMNILNGGEVQSHFGYIGLNGAPSGHVLISGEGSAWNMTRIFQTANVAPSYLKIVGGASLNAQFAELGMQRYSETLVSGSGSKWTISNEFDLGLEGEAVFEMEDGATGTSSTLHIGRNAGGTGVLRLKDSGTQFTNSNAAYIGNSGRGSLEVTLGGVLSTGAASLGHDTTGVGNATIEGSGSRWTVRGGLDVANAGEGNLLIRNQASTRVRDSLNIAVSGEASGEINIFAAESTLLEVGYDGSGALVNNGSLRLFAGAELAAGTYSPAISADGFSGSGSYQAFGGSWDIATGELAVNAIENSASNSLNEDLSGRRLAFNGGALVSAFEQGVGMESFSVDHFNIAEINFGRVVESYSISLSKPALLSFDQSSVVDTENLQVYYRAGSGDEWHLISDTPSQQSGNWYSVLAESSGDYALVYTGYENALVAFRDIYGLAEDGADDDQDWSGNGIPNLLYLAFGLGDPNGVNIDRTRLPAIGEGNAGNTIAFSFVEPIANDTGLEIEVRTSEDLSQWFTPDELGLNYLPVNATTEDLGDGYQRVTQIYGILAGEDGRFYRVKVSSGTSITTDP</sequence>
<proteinExistence type="predicted"/>